<gene>
    <name evidence="1" type="ORF">MNBD_ALPHA07-1553</name>
</gene>
<proteinExistence type="predicted"/>
<protein>
    <submittedName>
        <fullName evidence="1">Response regulatory protein</fullName>
    </submittedName>
</protein>
<name>A0A3B0RRD4_9ZZZZ</name>
<accession>A0A3B0RRD4</accession>
<sequence length="23" mass="2567">MLRGAHIVLVEDDEIMGASLLQR</sequence>
<reference evidence="1" key="1">
    <citation type="submission" date="2018-06" db="EMBL/GenBank/DDBJ databases">
        <authorList>
            <person name="Zhirakovskaya E."/>
        </authorList>
    </citation>
    <scope>NUCLEOTIDE SEQUENCE</scope>
</reference>
<dbReference type="EMBL" id="UOEG01000146">
    <property type="protein sequence ID" value="VAV96234.1"/>
    <property type="molecule type" value="Genomic_DNA"/>
</dbReference>
<feature type="non-terminal residue" evidence="1">
    <location>
        <position position="23"/>
    </location>
</feature>
<organism evidence="1">
    <name type="scientific">hydrothermal vent metagenome</name>
    <dbReference type="NCBI Taxonomy" id="652676"/>
    <lineage>
        <taxon>unclassified sequences</taxon>
        <taxon>metagenomes</taxon>
        <taxon>ecological metagenomes</taxon>
    </lineage>
</organism>
<evidence type="ECO:0000313" key="1">
    <source>
        <dbReference type="EMBL" id="VAV96234.1"/>
    </source>
</evidence>
<dbReference type="AlphaFoldDB" id="A0A3B0RRD4"/>